<proteinExistence type="predicted"/>
<evidence type="ECO:0000256" key="3">
    <source>
        <dbReference type="ARBA" id="ARBA00022475"/>
    </source>
</evidence>
<feature type="transmembrane region" description="Helical" evidence="9">
    <location>
        <begin position="219"/>
        <end position="248"/>
    </location>
</feature>
<dbReference type="Proteomes" id="UP000041254">
    <property type="component" value="Unassembled WGS sequence"/>
</dbReference>
<evidence type="ECO:0000313" key="10">
    <source>
        <dbReference type="EMBL" id="CEM29853.1"/>
    </source>
</evidence>
<feature type="transmembrane region" description="Helical" evidence="9">
    <location>
        <begin position="299"/>
        <end position="317"/>
    </location>
</feature>
<evidence type="ECO:0000256" key="9">
    <source>
        <dbReference type="SAM" id="Phobius"/>
    </source>
</evidence>
<dbReference type="PANTHER" id="PTHR21444">
    <property type="entry name" value="COILED-COIL DOMAIN-CONTAINING PROTEIN 180"/>
    <property type="match status" value="1"/>
</dbReference>
<evidence type="ECO:0000313" key="11">
    <source>
        <dbReference type="Proteomes" id="UP000041254"/>
    </source>
</evidence>
<feature type="transmembrane region" description="Helical" evidence="9">
    <location>
        <begin position="165"/>
        <end position="186"/>
    </location>
</feature>
<evidence type="ECO:0000256" key="7">
    <source>
        <dbReference type="ARBA" id="ARBA00023170"/>
    </source>
</evidence>
<keyword evidence="3" id="KW-1003">Cell membrane</keyword>
<keyword evidence="4 9" id="KW-0812">Transmembrane</keyword>
<keyword evidence="5 9" id="KW-1133">Transmembrane helix</keyword>
<dbReference type="GO" id="GO:0038023">
    <property type="term" value="F:signaling receptor activity"/>
    <property type="evidence" value="ECO:0007669"/>
    <property type="project" value="InterPro"/>
</dbReference>
<dbReference type="OrthoDB" id="2376984at2759"/>
<evidence type="ECO:0000256" key="6">
    <source>
        <dbReference type="ARBA" id="ARBA00023136"/>
    </source>
</evidence>
<dbReference type="EMBL" id="CDMY01000684">
    <property type="protein sequence ID" value="CEM29853.1"/>
    <property type="molecule type" value="Genomic_DNA"/>
</dbReference>
<evidence type="ECO:0000256" key="1">
    <source>
        <dbReference type="ARBA" id="ARBA00004651"/>
    </source>
</evidence>
<keyword evidence="2" id="KW-0813">Transport</keyword>
<name>A0A0G4GJB8_VITBC</name>
<evidence type="ECO:0000256" key="8">
    <source>
        <dbReference type="SAM" id="MobiDB-lite"/>
    </source>
</evidence>
<protein>
    <submittedName>
        <fullName evidence="10">Uncharacterized protein</fullName>
    </submittedName>
</protein>
<dbReference type="AlphaFoldDB" id="A0A0G4GJB8"/>
<feature type="region of interest" description="Disordered" evidence="8">
    <location>
        <begin position="433"/>
        <end position="456"/>
    </location>
</feature>
<dbReference type="PANTHER" id="PTHR21444:SF15">
    <property type="entry name" value="RECEPTOR FOR RETINOL UPTAKE STRA6"/>
    <property type="match status" value="1"/>
</dbReference>
<dbReference type="VEuPathDB" id="CryptoDB:Vbra_17949"/>
<accession>A0A0G4GJB8</accession>
<keyword evidence="11" id="KW-1185">Reference proteome</keyword>
<comment type="subcellular location">
    <subcellularLocation>
        <location evidence="1">Cell membrane</location>
        <topology evidence="1">Multi-pass membrane protein</topology>
    </subcellularLocation>
</comment>
<keyword evidence="6 9" id="KW-0472">Membrane</keyword>
<keyword evidence="7" id="KW-0675">Receptor</keyword>
<feature type="transmembrane region" description="Helical" evidence="9">
    <location>
        <begin position="260"/>
        <end position="287"/>
    </location>
</feature>
<evidence type="ECO:0000256" key="5">
    <source>
        <dbReference type="ARBA" id="ARBA00022989"/>
    </source>
</evidence>
<dbReference type="Pfam" id="PF14752">
    <property type="entry name" value="RBP_receptor"/>
    <property type="match status" value="1"/>
</dbReference>
<evidence type="ECO:0000256" key="2">
    <source>
        <dbReference type="ARBA" id="ARBA00022448"/>
    </source>
</evidence>
<evidence type="ECO:0000256" key="4">
    <source>
        <dbReference type="ARBA" id="ARBA00022692"/>
    </source>
</evidence>
<gene>
    <name evidence="10" type="ORF">Vbra_17949</name>
</gene>
<dbReference type="GO" id="GO:0005886">
    <property type="term" value="C:plasma membrane"/>
    <property type="evidence" value="ECO:0007669"/>
    <property type="project" value="UniProtKB-SubCell"/>
</dbReference>
<organism evidence="10 11">
    <name type="scientific">Vitrella brassicaformis (strain CCMP3155)</name>
    <dbReference type="NCBI Taxonomy" id="1169540"/>
    <lineage>
        <taxon>Eukaryota</taxon>
        <taxon>Sar</taxon>
        <taxon>Alveolata</taxon>
        <taxon>Colpodellida</taxon>
        <taxon>Vitrellaceae</taxon>
        <taxon>Vitrella</taxon>
    </lineage>
</organism>
<dbReference type="InterPro" id="IPR026612">
    <property type="entry name" value="STRA6-like"/>
</dbReference>
<sequence>MQRLEDVEETATRLFKGLAAVKLPTAFSSAIGDCLIGDQKTRLMSPTALAAPVDQSEQLQDSKALEHFSLFLQDGSPEQFSSVARTLSAVHKLKDPALGQKDEKVLKKAAKQKAKQQQDAVSYLLRSALPEGLRGLLSSFGDEAMKISYASVSLDCRLVIRILRLGLHLSNVVATLCVVLLCVQVTRSHSEMLVRIARGETVSPFRSNRVIRKLFGSTAYAYTLTILSYWTVHIIIGLICAGLSVVYADTTLRRRAISAVSYYLIFLAVVLVLKYLFVETLLLRFVLMDKSNSIRRPRLFAVMYVAIIVVNFAYGLLMGVISIIAGIFFGVILVFQPGHSLFPKSARNWDPAYVSFLGALYLAHEEFNPIARTAVTLLSAEGKRRHTIPPEDEQRVAAHRRARNRWHLALTLVNNPSLCQSKAYALLRRNDASNARQRASGQTDAGTQGSDGTEAV</sequence>
<reference evidence="10 11" key="1">
    <citation type="submission" date="2014-11" db="EMBL/GenBank/DDBJ databases">
        <authorList>
            <person name="Zhu J."/>
            <person name="Qi W."/>
            <person name="Song R."/>
        </authorList>
    </citation>
    <scope>NUCLEOTIDE SEQUENCE [LARGE SCALE GENOMIC DNA]</scope>
</reference>
<dbReference type="InParanoid" id="A0A0G4GJB8"/>